<reference evidence="2" key="4">
    <citation type="submission" date="2025-05" db="UniProtKB">
        <authorList>
            <consortium name="Ensembl"/>
        </authorList>
    </citation>
    <scope>IDENTIFICATION</scope>
</reference>
<dbReference type="RefSeq" id="XP_027244457.1">
    <property type="nucleotide sequence ID" value="XM_027388656.2"/>
</dbReference>
<dbReference type="GeneID" id="100755576"/>
<sequence length="78" mass="8549">MGSPMPLLLLLALLYSSQATGPKVTLKVKLTEVFQAKVSQDSSFLDLLQKICLLLRLPPGANMTLHHKGSPHHLTCRT</sequence>
<dbReference type="AlphaFoldDB" id="A0A3L7IL73"/>
<organism evidence="2 3">
    <name type="scientific">Cricetulus griseus</name>
    <name type="common">Chinese hamster</name>
    <name type="synonym">Cricetulus barabensis griseus</name>
    <dbReference type="NCBI Taxonomy" id="10029"/>
    <lineage>
        <taxon>Eukaryota</taxon>
        <taxon>Metazoa</taxon>
        <taxon>Chordata</taxon>
        <taxon>Craniata</taxon>
        <taxon>Vertebrata</taxon>
        <taxon>Euteleostomi</taxon>
        <taxon>Mammalia</taxon>
        <taxon>Eutheria</taxon>
        <taxon>Euarchontoglires</taxon>
        <taxon>Glires</taxon>
        <taxon>Rodentia</taxon>
        <taxon>Myomorpha</taxon>
        <taxon>Muroidea</taxon>
        <taxon>Cricetidae</taxon>
        <taxon>Cricetinae</taxon>
        <taxon>Cricetulus</taxon>
    </lineage>
</organism>
<evidence type="ECO:0000256" key="1">
    <source>
        <dbReference type="SAM" id="SignalP"/>
    </source>
</evidence>
<dbReference type="Pfam" id="PF15210">
    <property type="entry name" value="SFTA2"/>
    <property type="match status" value="1"/>
</dbReference>
<dbReference type="Proteomes" id="UP000694386">
    <property type="component" value="Unplaced"/>
</dbReference>
<dbReference type="Proteomes" id="UP001108280">
    <property type="component" value="Chromosome 1"/>
</dbReference>
<proteinExistence type="predicted"/>
<name>A0A3L7IL73_CRIGR</name>
<dbReference type="OrthoDB" id="9539469at2759"/>
<dbReference type="Ensembl" id="ENSCGRT00001014979.1">
    <property type="protein sequence ID" value="ENSCGRP00001010754.1"/>
    <property type="gene ID" value="ENSCGRG00001012568.1"/>
</dbReference>
<dbReference type="PANTHER" id="PTHR38500">
    <property type="entry name" value="SURFACTANT-ASSOCIATED PROTEIN 2"/>
    <property type="match status" value="1"/>
</dbReference>
<reference evidence="4" key="2">
    <citation type="journal article" date="2020" name="Biotechnol. Bioeng.">
        <title>Chromosome-scale scaffolds for the Chinese hamster reference genome assembly to facilitate the study of the CHO epigenome.</title>
        <authorList>
            <person name="Hilliard W."/>
            <person name="MacDonald M."/>
            <person name="Lee K.H."/>
        </authorList>
    </citation>
    <scope>NUCLEOTIDE SEQUENCE [LARGE SCALE GENOMIC DNA]</scope>
    <source>
        <strain evidence="4">17A/GY</strain>
    </source>
</reference>
<gene>
    <name evidence="2 5" type="primary">Sfta2</name>
</gene>
<reference evidence="5" key="3">
    <citation type="submission" date="2025-04" db="UniProtKB">
        <authorList>
            <consortium name="RefSeq"/>
        </authorList>
    </citation>
    <scope>IDENTIFICATION</scope>
    <source>
        <strain evidence="5">17A/GY</strain>
        <tissue evidence="5">Liver</tissue>
    </source>
</reference>
<dbReference type="PANTHER" id="PTHR38500:SF1">
    <property type="entry name" value="SURFACTANT-ASSOCIATED PROTEIN 2"/>
    <property type="match status" value="1"/>
</dbReference>
<keyword evidence="4" id="KW-1185">Reference proteome</keyword>
<feature type="signal peptide" evidence="1">
    <location>
        <begin position="1"/>
        <end position="19"/>
    </location>
</feature>
<feature type="chain" id="PRO_5044594484" evidence="1">
    <location>
        <begin position="20"/>
        <end position="78"/>
    </location>
</feature>
<accession>A0A3L7IL73</accession>
<dbReference type="InterPro" id="IPR028198">
    <property type="entry name" value="SFTA2"/>
</dbReference>
<evidence type="ECO:0000313" key="4">
    <source>
        <dbReference type="Proteomes" id="UP001108280"/>
    </source>
</evidence>
<evidence type="ECO:0000313" key="2">
    <source>
        <dbReference type="Ensembl" id="ENSCGRP00001010754.1"/>
    </source>
</evidence>
<protein>
    <submittedName>
        <fullName evidence="2">Surfactant associated 2</fullName>
    </submittedName>
    <submittedName>
        <fullName evidence="5">Surfactant-associated protein 2</fullName>
    </submittedName>
</protein>
<evidence type="ECO:0000313" key="5">
    <source>
        <dbReference type="RefSeq" id="XP_027244457.1"/>
    </source>
</evidence>
<dbReference type="CTD" id="389376"/>
<evidence type="ECO:0000313" key="3">
    <source>
        <dbReference type="Proteomes" id="UP000694386"/>
    </source>
</evidence>
<dbReference type="RefSeq" id="XP_003505913.1">
    <property type="nucleotide sequence ID" value="XM_003505865.4"/>
</dbReference>
<reference evidence="4" key="1">
    <citation type="journal article" date="2018" name="Biotechnol. Bioeng.">
        <title>A reference genome of the Chinese hamster based on a hybrid assembly strategy.</title>
        <authorList>
            <person name="Rupp O."/>
            <person name="MacDonald M.L."/>
            <person name="Li S."/>
            <person name="Dhiman H."/>
            <person name="Polson S."/>
            <person name="Griep S."/>
            <person name="Heffner K."/>
            <person name="Hernandez I."/>
            <person name="Brinkrolf K."/>
            <person name="Jadhav V."/>
            <person name="Samoudi M."/>
            <person name="Hao H."/>
            <person name="Kingham B."/>
            <person name="Goesmann A."/>
            <person name="Betenbaugh M.J."/>
            <person name="Lewis N.E."/>
            <person name="Borth N."/>
            <person name="Lee K.H."/>
        </authorList>
    </citation>
    <scope>NUCLEOTIDE SEQUENCE [LARGE SCALE GENOMIC DNA]</scope>
    <source>
        <strain evidence="4">17A/GY</strain>
    </source>
</reference>
<dbReference type="KEGG" id="cge:100755576"/>
<dbReference type="GeneTree" id="ENSGT00390000011767"/>
<dbReference type="OMA" id="GPRMILQ"/>
<keyword evidence="1" id="KW-0732">Signal</keyword>